<dbReference type="InterPro" id="IPR005331">
    <property type="entry name" value="Sulfotransferase"/>
</dbReference>
<dbReference type="GO" id="GO:0008146">
    <property type="term" value="F:sulfotransferase activity"/>
    <property type="evidence" value="ECO:0007669"/>
    <property type="project" value="InterPro"/>
</dbReference>
<dbReference type="Pfam" id="PF03567">
    <property type="entry name" value="Sulfotransfer_2"/>
    <property type="match status" value="1"/>
</dbReference>
<sequence length="83" mass="9923">ADFTTLTKCPIDNWFRTSGKDSRPYRQYLIVTMIREPLTRYVSEWLALKQEDTFFKNEPRLFRNESVERQKKGLACYVGKIMP</sequence>
<dbReference type="GO" id="GO:0016020">
    <property type="term" value="C:membrane"/>
    <property type="evidence" value="ECO:0007669"/>
    <property type="project" value="InterPro"/>
</dbReference>
<protein>
    <submittedName>
        <fullName evidence="1">Uncharacterized protein</fullName>
    </submittedName>
</protein>
<dbReference type="AlphaFoldDB" id="A0A0B7C2T2"/>
<evidence type="ECO:0000313" key="1">
    <source>
        <dbReference type="EMBL" id="CEK99477.1"/>
    </source>
</evidence>
<dbReference type="EMBL" id="HACG01052606">
    <property type="protein sequence ID" value="CEK99477.1"/>
    <property type="molecule type" value="Transcribed_RNA"/>
</dbReference>
<reference evidence="1" key="1">
    <citation type="submission" date="2014-12" db="EMBL/GenBank/DDBJ databases">
        <title>Insight into the proteome of Arion vulgaris.</title>
        <authorList>
            <person name="Aradska J."/>
            <person name="Bulat T."/>
            <person name="Smidak R."/>
            <person name="Sarate P."/>
            <person name="Gangsoo J."/>
            <person name="Sialana F."/>
            <person name="Bilban M."/>
            <person name="Lubec G."/>
        </authorList>
    </citation>
    <scope>NUCLEOTIDE SEQUENCE</scope>
    <source>
        <tissue evidence="1">Skin</tissue>
    </source>
</reference>
<accession>A0A0B7C2T2</accession>
<gene>
    <name evidence="1" type="primary">ORF221341</name>
</gene>
<name>A0A0B7C2T2_9EUPU</name>
<feature type="non-terminal residue" evidence="1">
    <location>
        <position position="83"/>
    </location>
</feature>
<feature type="non-terminal residue" evidence="1">
    <location>
        <position position="1"/>
    </location>
</feature>
<organism evidence="1">
    <name type="scientific">Arion vulgaris</name>
    <dbReference type="NCBI Taxonomy" id="1028688"/>
    <lineage>
        <taxon>Eukaryota</taxon>
        <taxon>Metazoa</taxon>
        <taxon>Spiralia</taxon>
        <taxon>Lophotrochozoa</taxon>
        <taxon>Mollusca</taxon>
        <taxon>Gastropoda</taxon>
        <taxon>Heterobranchia</taxon>
        <taxon>Euthyneura</taxon>
        <taxon>Panpulmonata</taxon>
        <taxon>Eupulmonata</taxon>
        <taxon>Stylommatophora</taxon>
        <taxon>Helicina</taxon>
        <taxon>Arionoidea</taxon>
        <taxon>Arionidae</taxon>
        <taxon>Arion</taxon>
    </lineage>
</organism>
<proteinExistence type="predicted"/>